<keyword evidence="20" id="KW-1185">Reference proteome</keyword>
<reference evidence="20" key="2">
    <citation type="submission" date="2013-07" db="EMBL/GenBank/DDBJ databases">
        <authorList>
            <person name="Morais-Silva F.O."/>
            <person name="Rezende A.M."/>
            <person name="Pimentel C."/>
            <person name="Resende D.M."/>
            <person name="Santos C.I."/>
            <person name="Clemente C."/>
            <person name="de Oliveira L.M."/>
            <person name="da Silva S.M."/>
            <person name="Costa D.A."/>
            <person name="Varela-Raposo A."/>
            <person name="Horacio E.C.A."/>
            <person name="Matos M."/>
            <person name="Flores O."/>
            <person name="Ruiz J.C."/>
            <person name="Rodrigues-Pousada C."/>
        </authorList>
    </citation>
    <scope>NUCLEOTIDE SEQUENCE [LARGE SCALE GENOMIC DNA]</scope>
    <source>
        <strain evidence="20">ATCC 19364 / DSM 1382 / NCIMB 9332 / VKM B-1759</strain>
    </source>
</reference>
<keyword evidence="10 16" id="KW-1133">Transmembrane helix</keyword>
<dbReference type="PANTHER" id="PTHR32089">
    <property type="entry name" value="METHYL-ACCEPTING CHEMOTAXIS PROTEIN MCPB"/>
    <property type="match status" value="1"/>
</dbReference>
<comment type="similarity">
    <text evidence="14">Belongs to the methyl-accepting chemotaxis (MCP) protein family.</text>
</comment>
<evidence type="ECO:0000256" key="6">
    <source>
        <dbReference type="ARBA" id="ARBA00022692"/>
    </source>
</evidence>
<dbReference type="InterPro" id="IPR013656">
    <property type="entry name" value="PAS_4"/>
</dbReference>
<sequence length="785" mass="83850">MNAGTRSLAKEKPVRLKSIGSAIAISVIAVSALAIVGILAYVTKTTYHLALTQEQQALDQSAIAAEHALGLYARNAASMARCIAGDPALLEALQGDAGPAQQRLTTSMAADKDLWSLILFDEKGIIRAGVNAEGVSLVGQSRADRDYFQHIMSGQGDYMGKTIITAKSGGANMYIYIAAAALKDASGRVVGGLGIFPRWERFTSEFIDSLKFGERGYGFVLDATGRVVAHATDPALMLKDVSGQGFVQEMLARKNGILQYQWQGEEKYLSFATDANSGFVVCTSAYVDELTASANTQRNVLLGIGFAALLLLGVGVTVLTRRLVAAPIQRIEAFTRATAQGDYAAVLEGDFRFELAGLAQNIRAMVVELKTRLSFAQGVLQGFVTPCAVFDKNNATTFVNDHMLRALEKPGPPEAYLGQPSGRLIWDDATRETLSQKALREGRMLQMELEYSSSKGTKVFDVTSTPIRDLEGRVLGALAVWFELTAIRAQQREIAAQHERMARTAAAANAVSDQVASAAEELAAQIEQSSRGAEEQRARVGETATAMEQMNAASMEVARNASSAVDLARQTKARAQEGATMVRRVVETINAVQQHAEGLKTDMTDLGRQAEDIGQILGVIADIADQTNLLALNAAIEAARAGDAGRGFAVVADEVRKLAEKTMTATNEVGRQIKAVQESARKNIQGTDATVDAIMQSTKLADASGTTLGEIVGFVDRTEGEVQGIAAASEEQSAASEEVNRHTEQINHIAGETASAMRQSGEATAELARLAANLRGIINEMNETR</sequence>
<gene>
    <name evidence="19" type="ORF">DGI_3106</name>
</gene>
<dbReference type="InterPro" id="IPR004089">
    <property type="entry name" value="MCPsignal_dom"/>
</dbReference>
<dbReference type="InterPro" id="IPR003660">
    <property type="entry name" value="HAMP_dom"/>
</dbReference>
<dbReference type="SUPFAM" id="SSF58104">
    <property type="entry name" value="Methyl-accepting chemotaxis protein (MCP) signaling domain"/>
    <property type="match status" value="1"/>
</dbReference>
<name>T2GE03_MEGG1</name>
<dbReference type="InterPro" id="IPR035965">
    <property type="entry name" value="PAS-like_dom_sf"/>
</dbReference>
<keyword evidence="5" id="KW-0808">Transferase</keyword>
<dbReference type="HOGENOM" id="CLU_000445_107_19_7"/>
<dbReference type="AlphaFoldDB" id="T2GE03"/>
<dbReference type="InterPro" id="IPR029151">
    <property type="entry name" value="Sensor-like_sf"/>
</dbReference>
<proteinExistence type="inferred from homology"/>
<dbReference type="PANTHER" id="PTHR32089:SF112">
    <property type="entry name" value="LYSOZYME-LIKE PROTEIN-RELATED"/>
    <property type="match status" value="1"/>
</dbReference>
<protein>
    <submittedName>
        <fullName evidence="19">Putative HAMP domain protein</fullName>
    </submittedName>
</protein>
<evidence type="ECO:0000256" key="12">
    <source>
        <dbReference type="ARBA" id="ARBA00023136"/>
    </source>
</evidence>
<dbReference type="Pfam" id="PF02743">
    <property type="entry name" value="dCache_1"/>
    <property type="match status" value="1"/>
</dbReference>
<evidence type="ECO:0000256" key="7">
    <source>
        <dbReference type="ARBA" id="ARBA00022741"/>
    </source>
</evidence>
<comment type="subcellular location">
    <subcellularLocation>
        <location evidence="1">Cell membrane</location>
        <topology evidence="1">Multi-pass membrane protein</topology>
    </subcellularLocation>
</comment>
<dbReference type="Pfam" id="PF00015">
    <property type="entry name" value="MCPsignal"/>
    <property type="match status" value="1"/>
</dbReference>
<dbReference type="SUPFAM" id="SSF55785">
    <property type="entry name" value="PYP-like sensor domain (PAS domain)"/>
    <property type="match status" value="1"/>
</dbReference>
<evidence type="ECO:0000256" key="16">
    <source>
        <dbReference type="SAM" id="Phobius"/>
    </source>
</evidence>
<evidence type="ECO:0000259" key="18">
    <source>
        <dbReference type="PROSITE" id="PS50885"/>
    </source>
</evidence>
<dbReference type="GO" id="GO:0000160">
    <property type="term" value="P:phosphorelay signal transduction system"/>
    <property type="evidence" value="ECO:0007669"/>
    <property type="project" value="UniProtKB-KW"/>
</dbReference>
<accession>T2GE03</accession>
<dbReference type="CDD" id="cd12912">
    <property type="entry name" value="PDC2_MCP_like"/>
    <property type="match status" value="1"/>
</dbReference>
<dbReference type="GO" id="GO:0005886">
    <property type="term" value="C:plasma membrane"/>
    <property type="evidence" value="ECO:0007669"/>
    <property type="project" value="UniProtKB-SubCell"/>
</dbReference>
<dbReference type="Gene3D" id="3.30.450.20">
    <property type="entry name" value="PAS domain"/>
    <property type="match status" value="3"/>
</dbReference>
<dbReference type="GO" id="GO:0006935">
    <property type="term" value="P:chemotaxis"/>
    <property type="evidence" value="ECO:0007669"/>
    <property type="project" value="UniProtKB-KW"/>
</dbReference>
<keyword evidence="7" id="KW-0547">Nucleotide-binding</keyword>
<dbReference type="Gene3D" id="1.10.287.950">
    <property type="entry name" value="Methyl-accepting chemotaxis protein"/>
    <property type="match status" value="1"/>
</dbReference>
<keyword evidence="12 16" id="KW-0472">Membrane</keyword>
<keyword evidence="11" id="KW-0902">Two-component regulatory system</keyword>
<evidence type="ECO:0000256" key="10">
    <source>
        <dbReference type="ARBA" id="ARBA00022989"/>
    </source>
</evidence>
<dbReference type="GO" id="GO:0016301">
    <property type="term" value="F:kinase activity"/>
    <property type="evidence" value="ECO:0007669"/>
    <property type="project" value="UniProtKB-KW"/>
</dbReference>
<dbReference type="SMART" id="SM00304">
    <property type="entry name" value="HAMP"/>
    <property type="match status" value="1"/>
</dbReference>
<evidence type="ECO:0000256" key="5">
    <source>
        <dbReference type="ARBA" id="ARBA00022679"/>
    </source>
</evidence>
<keyword evidence="9" id="KW-0067">ATP-binding</keyword>
<evidence type="ECO:0000256" key="3">
    <source>
        <dbReference type="ARBA" id="ARBA00022500"/>
    </source>
</evidence>
<keyword evidence="4" id="KW-0597">Phosphoprotein</keyword>
<dbReference type="SMART" id="SM00283">
    <property type="entry name" value="MA"/>
    <property type="match status" value="1"/>
</dbReference>
<dbReference type="FunFam" id="1.10.287.950:FF:000001">
    <property type="entry name" value="Methyl-accepting chemotaxis sensory transducer"/>
    <property type="match status" value="1"/>
</dbReference>
<dbReference type="InterPro" id="IPR033479">
    <property type="entry name" value="dCache_1"/>
</dbReference>
<evidence type="ECO:0000256" key="4">
    <source>
        <dbReference type="ARBA" id="ARBA00022553"/>
    </source>
</evidence>
<dbReference type="eggNOG" id="COG0840">
    <property type="taxonomic scope" value="Bacteria"/>
</dbReference>
<dbReference type="EMBL" id="CP006585">
    <property type="protein sequence ID" value="AGW14820.1"/>
    <property type="molecule type" value="Genomic_DNA"/>
</dbReference>
<keyword evidence="3" id="KW-0145">Chemotaxis</keyword>
<evidence type="ECO:0000313" key="20">
    <source>
        <dbReference type="Proteomes" id="UP000016587"/>
    </source>
</evidence>
<dbReference type="STRING" id="1121448.DGI_3106"/>
<reference evidence="19 20" key="1">
    <citation type="journal article" date="2013" name="J. Bacteriol.">
        <title>Roles of HynAB and Ech, the only two hydrogenases found in the model sulfate reducer Desulfovibrio gigas.</title>
        <authorList>
            <person name="Morais-Silva F.O."/>
            <person name="Santos C.I."/>
            <person name="Rodrigues R."/>
            <person name="Pereira I.A."/>
            <person name="Rodrigues-Pousada C."/>
        </authorList>
    </citation>
    <scope>NUCLEOTIDE SEQUENCE [LARGE SCALE GENOMIC DNA]</scope>
    <source>
        <strain evidence="20">ATCC 19364 / DSM 1382 / NCIMB 9332 / VKM B-1759</strain>
    </source>
</reference>
<dbReference type="SUPFAM" id="SSF103190">
    <property type="entry name" value="Sensory domain-like"/>
    <property type="match status" value="1"/>
</dbReference>
<keyword evidence="6 16" id="KW-0812">Transmembrane</keyword>
<dbReference type="PROSITE" id="PS50885">
    <property type="entry name" value="HAMP"/>
    <property type="match status" value="1"/>
</dbReference>
<dbReference type="CDD" id="cd12914">
    <property type="entry name" value="PDC1_DGC_like"/>
    <property type="match status" value="1"/>
</dbReference>
<evidence type="ECO:0000256" key="14">
    <source>
        <dbReference type="ARBA" id="ARBA00029447"/>
    </source>
</evidence>
<evidence type="ECO:0000256" key="8">
    <source>
        <dbReference type="ARBA" id="ARBA00022777"/>
    </source>
</evidence>
<feature type="domain" description="Methyl-accepting transducer" evidence="17">
    <location>
        <begin position="511"/>
        <end position="747"/>
    </location>
</feature>
<evidence type="ECO:0000256" key="2">
    <source>
        <dbReference type="ARBA" id="ARBA00022475"/>
    </source>
</evidence>
<evidence type="ECO:0000313" key="19">
    <source>
        <dbReference type="EMBL" id="AGW14820.1"/>
    </source>
</evidence>
<dbReference type="KEGG" id="dgg:DGI_3106"/>
<organism evidence="19 20">
    <name type="scientific">Megalodesulfovibrio gigas (strain ATCC 19364 / DSM 1382 / NCIMB 9332 / VKM B-1759)</name>
    <name type="common">Desulfovibrio gigas</name>
    <dbReference type="NCBI Taxonomy" id="1121448"/>
    <lineage>
        <taxon>Bacteria</taxon>
        <taxon>Pseudomonadati</taxon>
        <taxon>Thermodesulfobacteriota</taxon>
        <taxon>Desulfovibrionia</taxon>
        <taxon>Desulfovibrionales</taxon>
        <taxon>Desulfovibrionaceae</taxon>
        <taxon>Megalodesulfovibrio</taxon>
    </lineage>
</organism>
<evidence type="ECO:0000256" key="1">
    <source>
        <dbReference type="ARBA" id="ARBA00004651"/>
    </source>
</evidence>
<evidence type="ECO:0000256" key="9">
    <source>
        <dbReference type="ARBA" id="ARBA00022840"/>
    </source>
</evidence>
<evidence type="ECO:0000256" key="11">
    <source>
        <dbReference type="ARBA" id="ARBA00023012"/>
    </source>
</evidence>
<dbReference type="Pfam" id="PF08448">
    <property type="entry name" value="PAS_4"/>
    <property type="match status" value="1"/>
</dbReference>
<feature type="transmembrane region" description="Helical" evidence="16">
    <location>
        <begin position="21"/>
        <end position="42"/>
    </location>
</feature>
<evidence type="ECO:0000256" key="15">
    <source>
        <dbReference type="PROSITE-ProRule" id="PRU00284"/>
    </source>
</evidence>
<feature type="domain" description="HAMP" evidence="18">
    <location>
        <begin position="322"/>
        <end position="374"/>
    </location>
</feature>
<evidence type="ECO:0000256" key="13">
    <source>
        <dbReference type="ARBA" id="ARBA00023224"/>
    </source>
</evidence>
<evidence type="ECO:0000259" key="17">
    <source>
        <dbReference type="PROSITE" id="PS50111"/>
    </source>
</evidence>
<dbReference type="PROSITE" id="PS50111">
    <property type="entry name" value="CHEMOTAXIS_TRANSDUC_2"/>
    <property type="match status" value="1"/>
</dbReference>
<keyword evidence="13 15" id="KW-0807">Transducer</keyword>
<keyword evidence="2" id="KW-1003">Cell membrane</keyword>
<dbReference type="GO" id="GO:0005524">
    <property type="term" value="F:ATP binding"/>
    <property type="evidence" value="ECO:0007669"/>
    <property type="project" value="UniProtKB-KW"/>
</dbReference>
<dbReference type="Proteomes" id="UP000016587">
    <property type="component" value="Chromosome"/>
</dbReference>
<keyword evidence="8" id="KW-0418">Kinase</keyword>
<dbReference type="PATRIC" id="fig|1121448.10.peg.3066"/>
<feature type="transmembrane region" description="Helical" evidence="16">
    <location>
        <begin position="300"/>
        <end position="320"/>
    </location>
</feature>